<protein>
    <submittedName>
        <fullName evidence="1">Uncharacterized protein</fullName>
    </submittedName>
</protein>
<proteinExistence type="predicted"/>
<reference evidence="1 2" key="1">
    <citation type="submission" date="2012-12" db="EMBL/GenBank/DDBJ databases">
        <title>The Genome Sequence of Enterococcus faecium E1590.</title>
        <authorList>
            <consortium name="The Broad Institute Genome Sequencing Platform"/>
            <consortium name="The Broad Institute Genome Sequencing Center for Infectious Disease"/>
            <person name="Earl A.M."/>
            <person name="Gilmore M.S."/>
            <person name="van Schaik W."/>
            <person name="Lebreton F."/>
            <person name="Willems R.J."/>
            <person name="Walker B."/>
            <person name="Young S.K."/>
            <person name="Zeng Q."/>
            <person name="Gargeya S."/>
            <person name="Fitzgerald M."/>
            <person name="Haas B."/>
            <person name="Abouelleil A."/>
            <person name="Alvarado L."/>
            <person name="Arachchi H.M."/>
            <person name="Berlin A.M."/>
            <person name="Chapman S.B."/>
            <person name="Dewar J."/>
            <person name="Goldberg J."/>
            <person name="Griggs A."/>
            <person name="Gujja S."/>
            <person name="Hansen M."/>
            <person name="Howarth C."/>
            <person name="Imamovic A."/>
            <person name="Larimer J."/>
            <person name="McCowan C."/>
            <person name="Murphy C."/>
            <person name="Neiman D."/>
            <person name="Pearson M."/>
            <person name="Priest M."/>
            <person name="Roberts A."/>
            <person name="Saif S."/>
            <person name="Shea T."/>
            <person name="Sisk P."/>
            <person name="Sykes S."/>
            <person name="Wortman J."/>
            <person name="Nusbaum C."/>
            <person name="Birren B."/>
        </authorList>
    </citation>
    <scope>NUCLEOTIDE SEQUENCE [LARGE SCALE GENOMIC DNA]</scope>
    <source>
        <strain evidence="1 2">E1590</strain>
    </source>
</reference>
<dbReference type="AlphaFoldDB" id="A0A828ZMN7"/>
<dbReference type="EMBL" id="AHXC01000003">
    <property type="protein sequence ID" value="ELB03367.1"/>
    <property type="molecule type" value="Genomic_DNA"/>
</dbReference>
<organism evidence="1 2">
    <name type="scientific">Enterococcus faecium EnGen0003</name>
    <dbReference type="NCBI Taxonomy" id="1138901"/>
    <lineage>
        <taxon>Bacteria</taxon>
        <taxon>Bacillati</taxon>
        <taxon>Bacillota</taxon>
        <taxon>Bacilli</taxon>
        <taxon>Lactobacillales</taxon>
        <taxon>Enterococcaceae</taxon>
        <taxon>Enterococcus</taxon>
    </lineage>
</organism>
<dbReference type="Proteomes" id="UP000010553">
    <property type="component" value="Unassembled WGS sequence"/>
</dbReference>
<evidence type="ECO:0000313" key="2">
    <source>
        <dbReference type="Proteomes" id="UP000010553"/>
    </source>
</evidence>
<accession>A0A828ZMN7</accession>
<evidence type="ECO:0000313" key="1">
    <source>
        <dbReference type="EMBL" id="ELB03367.1"/>
    </source>
</evidence>
<dbReference type="RefSeq" id="WP_002334763.1">
    <property type="nucleotide sequence ID" value="NZ_KB029685.1"/>
</dbReference>
<comment type="caution">
    <text evidence="1">The sequence shown here is derived from an EMBL/GenBank/DDBJ whole genome shotgun (WGS) entry which is preliminary data.</text>
</comment>
<sequence length="103" mass="12604">MLIIKNTEQNEQFLTNLCHEFESKLNSISLPNDSFRLEPRFSEKIGGYWVIHIFLDNDTSSFSQRYWYHCHSCQILDKNPFIYREYRDIIDKLEQYLKERFSQ</sequence>
<name>A0A828ZMN7_ENTFC</name>
<gene>
    <name evidence="1" type="ORF">OIE_03328</name>
</gene>